<evidence type="ECO:0000256" key="8">
    <source>
        <dbReference type="HAMAP-Rule" id="MF_00910"/>
    </source>
</evidence>
<keyword evidence="11" id="KW-1185">Reference proteome</keyword>
<evidence type="ECO:0000256" key="3">
    <source>
        <dbReference type="ARBA" id="ARBA00022618"/>
    </source>
</evidence>
<evidence type="ECO:0000256" key="5">
    <source>
        <dbReference type="ARBA" id="ARBA00022989"/>
    </source>
</evidence>
<proteinExistence type="inferred from homology"/>
<dbReference type="RefSeq" id="WP_224415147.1">
    <property type="nucleotide sequence ID" value="NZ_JAGXFC010000001.1"/>
</dbReference>
<dbReference type="NCBIfam" id="TIGR02209">
    <property type="entry name" value="ftsL_broad"/>
    <property type="match status" value="1"/>
</dbReference>
<gene>
    <name evidence="8 10" type="primary">ftsL</name>
    <name evidence="10" type="ORF">KGQ91_10675</name>
</gene>
<dbReference type="EMBL" id="JAGXFD010000001">
    <property type="protein sequence ID" value="MBZ9568135.1"/>
    <property type="molecule type" value="Genomic_DNA"/>
</dbReference>
<comment type="function">
    <text evidence="8">Essential cell division protein. May link together the upstream cell division proteins, which are predominantly cytoplasmic, with the downstream cell division proteins, which are predominantly periplasmic.</text>
</comment>
<comment type="similarity">
    <text evidence="8">Belongs to the FtsL family.</text>
</comment>
<evidence type="ECO:0000256" key="1">
    <source>
        <dbReference type="ARBA" id="ARBA00004401"/>
    </source>
</evidence>
<comment type="subunit">
    <text evidence="8">Part of a complex composed of FtsB, FtsL and FtsQ.</text>
</comment>
<comment type="caution">
    <text evidence="10">The sequence shown here is derived from an EMBL/GenBank/DDBJ whole genome shotgun (WGS) entry which is preliminary data.</text>
</comment>
<keyword evidence="6 8" id="KW-0472">Membrane</keyword>
<dbReference type="Pfam" id="PF04999">
    <property type="entry name" value="FtsL"/>
    <property type="match status" value="1"/>
</dbReference>
<evidence type="ECO:0000256" key="6">
    <source>
        <dbReference type="ARBA" id="ARBA00023136"/>
    </source>
</evidence>
<evidence type="ECO:0000313" key="10">
    <source>
        <dbReference type="EMBL" id="MBZ9568135.1"/>
    </source>
</evidence>
<dbReference type="InterPro" id="IPR011922">
    <property type="entry name" value="Cell_div_FtsL"/>
</dbReference>
<accession>A0ABS7WZS0</accession>
<evidence type="ECO:0000313" key="11">
    <source>
        <dbReference type="Proteomes" id="UP001319883"/>
    </source>
</evidence>
<dbReference type="PANTHER" id="PTHR37479">
    <property type="entry name" value="CELL DIVISION PROTEIN FTSL"/>
    <property type="match status" value="1"/>
</dbReference>
<keyword evidence="5 8" id="KW-1133">Transmembrane helix</keyword>
<keyword evidence="4 8" id="KW-0812">Transmembrane</keyword>
<keyword evidence="2 8" id="KW-1003">Cell membrane</keyword>
<dbReference type="PANTHER" id="PTHR37479:SF1">
    <property type="entry name" value="CELL DIVISION PROTEIN FTSL"/>
    <property type="match status" value="1"/>
</dbReference>
<comment type="subcellular location">
    <subcellularLocation>
        <location evidence="8">Cell inner membrane</location>
        <topology evidence="8">Single-pass type II membrane protein</topology>
    </subcellularLocation>
    <subcellularLocation>
        <location evidence="1">Cell membrane</location>
        <topology evidence="1">Single-pass type II membrane protein</topology>
    </subcellularLocation>
    <text evidence="8">Localizes to the division septum where it forms a ring structure.</text>
</comment>
<dbReference type="Proteomes" id="UP001319883">
    <property type="component" value="Unassembled WGS sequence"/>
</dbReference>
<evidence type="ECO:0000256" key="9">
    <source>
        <dbReference type="NCBIfam" id="TIGR02209"/>
    </source>
</evidence>
<dbReference type="GO" id="GO:0051301">
    <property type="term" value="P:cell division"/>
    <property type="evidence" value="ECO:0007669"/>
    <property type="project" value="UniProtKB-KW"/>
</dbReference>
<keyword evidence="8" id="KW-0997">Cell inner membrane</keyword>
<evidence type="ECO:0000256" key="4">
    <source>
        <dbReference type="ARBA" id="ARBA00022692"/>
    </source>
</evidence>
<organism evidence="10 11">
    <name type="scientific">Modicisalibacter tunisiensis</name>
    <dbReference type="NCBI Taxonomy" id="390637"/>
    <lineage>
        <taxon>Bacteria</taxon>
        <taxon>Pseudomonadati</taxon>
        <taxon>Pseudomonadota</taxon>
        <taxon>Gammaproteobacteria</taxon>
        <taxon>Oceanospirillales</taxon>
        <taxon>Halomonadaceae</taxon>
        <taxon>Modicisalibacter</taxon>
    </lineage>
</organism>
<evidence type="ECO:0000256" key="2">
    <source>
        <dbReference type="ARBA" id="ARBA00022475"/>
    </source>
</evidence>
<keyword evidence="7 8" id="KW-0131">Cell cycle</keyword>
<name>A0ABS7WZS0_9GAMM</name>
<protein>
    <recommendedName>
        <fullName evidence="8 9">Cell division protein FtsL</fullName>
    </recommendedName>
</protein>
<sequence length="107" mass="12364">MASTSPDTPRTQPRRRWRLQWRLWLVGLLIVLILGSALAVIASAHRTRVQYARLQRLEAQQDKLQTAWGRLLLEESTWSAPSRIERLAAERLDMQVPDISQVKVIQP</sequence>
<dbReference type="HAMAP" id="MF_00910">
    <property type="entry name" value="FtsL"/>
    <property type="match status" value="1"/>
</dbReference>
<evidence type="ECO:0000256" key="7">
    <source>
        <dbReference type="ARBA" id="ARBA00023306"/>
    </source>
</evidence>
<keyword evidence="3 8" id="KW-0132">Cell division</keyword>
<reference evidence="10 11" key="1">
    <citation type="submission" date="2021-05" db="EMBL/GenBank/DDBJ databases">
        <title>Petroleum and Energy Research Collection (APPE): ex situ preservation of microbial diversity associated with the oil industry and exploitation of its biotechnological potential.</title>
        <authorList>
            <person name="Paixao C.T.M."/>
            <person name="Gomes M.B."/>
            <person name="Oliveira V.M."/>
        </authorList>
    </citation>
    <scope>NUCLEOTIDE SEQUENCE [LARGE SCALE GENOMIC DNA]</scope>
    <source>
        <strain evidence="10 11">LIT2</strain>
    </source>
</reference>